<evidence type="ECO:0000313" key="2">
    <source>
        <dbReference type="Proteomes" id="UP000887013"/>
    </source>
</evidence>
<reference evidence="1" key="1">
    <citation type="submission" date="2020-08" db="EMBL/GenBank/DDBJ databases">
        <title>Multicomponent nature underlies the extraordinary mechanical properties of spider dragline silk.</title>
        <authorList>
            <person name="Kono N."/>
            <person name="Nakamura H."/>
            <person name="Mori M."/>
            <person name="Yoshida Y."/>
            <person name="Ohtoshi R."/>
            <person name="Malay A.D."/>
            <person name="Moran D.A.P."/>
            <person name="Tomita M."/>
            <person name="Numata K."/>
            <person name="Arakawa K."/>
        </authorList>
    </citation>
    <scope>NUCLEOTIDE SEQUENCE</scope>
</reference>
<evidence type="ECO:0000313" key="1">
    <source>
        <dbReference type="EMBL" id="GFT58624.1"/>
    </source>
</evidence>
<proteinExistence type="predicted"/>
<comment type="caution">
    <text evidence="1">The sequence shown here is derived from an EMBL/GenBank/DDBJ whole genome shotgun (WGS) entry which is preliminary data.</text>
</comment>
<protein>
    <submittedName>
        <fullName evidence="1">Uncharacterized protein</fullName>
    </submittedName>
</protein>
<dbReference type="AlphaFoldDB" id="A0A8X6PC31"/>
<dbReference type="EMBL" id="BMAW01067209">
    <property type="protein sequence ID" value="GFT58624.1"/>
    <property type="molecule type" value="Genomic_DNA"/>
</dbReference>
<keyword evidence="2" id="KW-1185">Reference proteome</keyword>
<accession>A0A8X6PC31</accession>
<sequence length="97" mass="10818">MKLCGATSPKTILIIIKEALAFMKRGDRKTGRLSTLDIILDSGKSKDGGFFVSVEQRSRRIFRTIEESSHVSGSKQINKAKQTKMSISRTLVLSLKF</sequence>
<organism evidence="1 2">
    <name type="scientific">Nephila pilipes</name>
    <name type="common">Giant wood spider</name>
    <name type="synonym">Nephila maculata</name>
    <dbReference type="NCBI Taxonomy" id="299642"/>
    <lineage>
        <taxon>Eukaryota</taxon>
        <taxon>Metazoa</taxon>
        <taxon>Ecdysozoa</taxon>
        <taxon>Arthropoda</taxon>
        <taxon>Chelicerata</taxon>
        <taxon>Arachnida</taxon>
        <taxon>Araneae</taxon>
        <taxon>Araneomorphae</taxon>
        <taxon>Entelegynae</taxon>
        <taxon>Araneoidea</taxon>
        <taxon>Nephilidae</taxon>
        <taxon>Nephila</taxon>
    </lineage>
</organism>
<gene>
    <name evidence="1" type="ORF">NPIL_379781</name>
</gene>
<name>A0A8X6PC31_NEPPI</name>
<dbReference type="Proteomes" id="UP000887013">
    <property type="component" value="Unassembled WGS sequence"/>
</dbReference>